<dbReference type="Pfam" id="PF13411">
    <property type="entry name" value="MerR_1"/>
    <property type="match status" value="1"/>
</dbReference>
<keyword evidence="1" id="KW-0678">Repressor</keyword>
<dbReference type="SMART" id="SM00422">
    <property type="entry name" value="HTH_MERR"/>
    <property type="match status" value="1"/>
</dbReference>
<dbReference type="RefSeq" id="WP_144985645.1">
    <property type="nucleotide sequence ID" value="NZ_CP037920.1"/>
</dbReference>
<gene>
    <name evidence="7" type="primary">zntR</name>
    <name evidence="7" type="ORF">V144x_27490</name>
</gene>
<evidence type="ECO:0000256" key="5">
    <source>
        <dbReference type="SAM" id="Coils"/>
    </source>
</evidence>
<dbReference type="GO" id="GO:0003677">
    <property type="term" value="F:DNA binding"/>
    <property type="evidence" value="ECO:0007669"/>
    <property type="project" value="UniProtKB-KW"/>
</dbReference>
<protein>
    <submittedName>
        <fullName evidence="7">HTH-type transcriptional regulator ZntR</fullName>
    </submittedName>
</protein>
<dbReference type="SUPFAM" id="SSF46955">
    <property type="entry name" value="Putative DNA-binding domain"/>
    <property type="match status" value="1"/>
</dbReference>
<dbReference type="AlphaFoldDB" id="A0A517VWA9"/>
<evidence type="ECO:0000259" key="6">
    <source>
        <dbReference type="PROSITE" id="PS50937"/>
    </source>
</evidence>
<keyword evidence="3" id="KW-0238">DNA-binding</keyword>
<evidence type="ECO:0000256" key="2">
    <source>
        <dbReference type="ARBA" id="ARBA00023015"/>
    </source>
</evidence>
<feature type="coiled-coil region" evidence="5">
    <location>
        <begin position="85"/>
        <end position="112"/>
    </location>
</feature>
<evidence type="ECO:0000256" key="1">
    <source>
        <dbReference type="ARBA" id="ARBA00022491"/>
    </source>
</evidence>
<dbReference type="PRINTS" id="PR00040">
    <property type="entry name" value="HTHMERR"/>
</dbReference>
<dbReference type="InterPro" id="IPR000551">
    <property type="entry name" value="MerR-type_HTH_dom"/>
</dbReference>
<organism evidence="7 8">
    <name type="scientific">Gimesia aquarii</name>
    <dbReference type="NCBI Taxonomy" id="2527964"/>
    <lineage>
        <taxon>Bacteria</taxon>
        <taxon>Pseudomonadati</taxon>
        <taxon>Planctomycetota</taxon>
        <taxon>Planctomycetia</taxon>
        <taxon>Planctomycetales</taxon>
        <taxon>Planctomycetaceae</taxon>
        <taxon>Gimesia</taxon>
    </lineage>
</organism>
<dbReference type="Gene3D" id="1.10.1660.10">
    <property type="match status" value="1"/>
</dbReference>
<keyword evidence="2" id="KW-0805">Transcription regulation</keyword>
<dbReference type="Proteomes" id="UP000318704">
    <property type="component" value="Chromosome"/>
</dbReference>
<dbReference type="GO" id="GO:0003700">
    <property type="term" value="F:DNA-binding transcription factor activity"/>
    <property type="evidence" value="ECO:0007669"/>
    <property type="project" value="InterPro"/>
</dbReference>
<dbReference type="PANTHER" id="PTHR30204:SF69">
    <property type="entry name" value="MERR-FAMILY TRANSCRIPTIONAL REGULATOR"/>
    <property type="match status" value="1"/>
</dbReference>
<dbReference type="EMBL" id="CP037920">
    <property type="protein sequence ID" value="QDT97277.1"/>
    <property type="molecule type" value="Genomic_DNA"/>
</dbReference>
<accession>A0A517VWA9</accession>
<evidence type="ECO:0000256" key="4">
    <source>
        <dbReference type="ARBA" id="ARBA00023163"/>
    </source>
</evidence>
<keyword evidence="5" id="KW-0175">Coiled coil</keyword>
<keyword evidence="4" id="KW-0804">Transcription</keyword>
<dbReference type="PROSITE" id="PS50937">
    <property type="entry name" value="HTH_MERR_2"/>
    <property type="match status" value="1"/>
</dbReference>
<dbReference type="PANTHER" id="PTHR30204">
    <property type="entry name" value="REDOX-CYCLING DRUG-SENSING TRANSCRIPTIONAL ACTIVATOR SOXR"/>
    <property type="match status" value="1"/>
</dbReference>
<dbReference type="KEGG" id="gaw:V144x_27490"/>
<feature type="domain" description="HTH merR-type" evidence="6">
    <location>
        <begin position="4"/>
        <end position="73"/>
    </location>
</feature>
<name>A0A517VWA9_9PLAN</name>
<proteinExistence type="predicted"/>
<dbReference type="InterPro" id="IPR047057">
    <property type="entry name" value="MerR_fam"/>
</dbReference>
<dbReference type="InterPro" id="IPR009061">
    <property type="entry name" value="DNA-bd_dom_put_sf"/>
</dbReference>
<evidence type="ECO:0000256" key="3">
    <source>
        <dbReference type="ARBA" id="ARBA00023125"/>
    </source>
</evidence>
<evidence type="ECO:0000313" key="7">
    <source>
        <dbReference type="EMBL" id="QDT97277.1"/>
    </source>
</evidence>
<reference evidence="7 8" key="1">
    <citation type="submission" date="2019-03" db="EMBL/GenBank/DDBJ databases">
        <title>Deep-cultivation of Planctomycetes and their phenomic and genomic characterization uncovers novel biology.</title>
        <authorList>
            <person name="Wiegand S."/>
            <person name="Jogler M."/>
            <person name="Boedeker C."/>
            <person name="Pinto D."/>
            <person name="Vollmers J."/>
            <person name="Rivas-Marin E."/>
            <person name="Kohn T."/>
            <person name="Peeters S.H."/>
            <person name="Heuer A."/>
            <person name="Rast P."/>
            <person name="Oberbeckmann S."/>
            <person name="Bunk B."/>
            <person name="Jeske O."/>
            <person name="Meyerdierks A."/>
            <person name="Storesund J.E."/>
            <person name="Kallscheuer N."/>
            <person name="Luecker S."/>
            <person name="Lage O.M."/>
            <person name="Pohl T."/>
            <person name="Merkel B.J."/>
            <person name="Hornburger P."/>
            <person name="Mueller R.-W."/>
            <person name="Bruemmer F."/>
            <person name="Labrenz M."/>
            <person name="Spormann A.M."/>
            <person name="Op den Camp H."/>
            <person name="Overmann J."/>
            <person name="Amann R."/>
            <person name="Jetten M.S.M."/>
            <person name="Mascher T."/>
            <person name="Medema M.H."/>
            <person name="Devos D.P."/>
            <person name="Kaster A.-K."/>
            <person name="Ovreas L."/>
            <person name="Rohde M."/>
            <person name="Galperin M.Y."/>
            <person name="Jogler C."/>
        </authorList>
    </citation>
    <scope>NUCLEOTIDE SEQUENCE [LARGE SCALE GENOMIC DNA]</scope>
    <source>
        <strain evidence="7 8">V144</strain>
    </source>
</reference>
<sequence>MNKRFIISQLAKEADIPTTTIRYYERISLIQPEDRSAGNYRLYGDESLQKLKFIKSAQSIGFTLEDVKALLSDESGEAPTCGSVQELIEDRLEDVEKRLKDLKHVRRVLKSALEKCLTQKRTDCCHVVEKLHTP</sequence>
<evidence type="ECO:0000313" key="8">
    <source>
        <dbReference type="Proteomes" id="UP000318704"/>
    </source>
</evidence>